<protein>
    <submittedName>
        <fullName evidence="4">IEC3 subunit of the Ino80 complex, chromatin re-modelling-domain-containing protein</fullName>
    </submittedName>
</protein>
<evidence type="ECO:0000259" key="3">
    <source>
        <dbReference type="Pfam" id="PF24244"/>
    </source>
</evidence>
<evidence type="ECO:0000313" key="5">
    <source>
        <dbReference type="Proteomes" id="UP001278766"/>
    </source>
</evidence>
<feature type="domain" description="INO80 complex subunit 3-like middle region" evidence="3">
    <location>
        <begin position="126"/>
        <end position="254"/>
    </location>
</feature>
<dbReference type="RefSeq" id="XP_062658492.1">
    <property type="nucleotide sequence ID" value="XM_062801774.1"/>
</dbReference>
<reference evidence="4" key="2">
    <citation type="submission" date="2023-06" db="EMBL/GenBank/DDBJ databases">
        <authorList>
            <consortium name="Lawrence Berkeley National Laboratory"/>
            <person name="Haridas S."/>
            <person name="Hensen N."/>
            <person name="Bonometti L."/>
            <person name="Westerberg I."/>
            <person name="Brannstrom I.O."/>
            <person name="Guillou S."/>
            <person name="Cros-Aarteil S."/>
            <person name="Calhoun S."/>
            <person name="Kuo A."/>
            <person name="Mondo S."/>
            <person name="Pangilinan J."/>
            <person name="Riley R."/>
            <person name="Labutti K."/>
            <person name="Andreopoulos B."/>
            <person name="Lipzen A."/>
            <person name="Chen C."/>
            <person name="Yanf M."/>
            <person name="Daum C."/>
            <person name="Ng V."/>
            <person name="Clum A."/>
            <person name="Steindorff A."/>
            <person name="Ohm R."/>
            <person name="Martin F."/>
            <person name="Silar P."/>
            <person name="Natvig D."/>
            <person name="Lalanne C."/>
            <person name="Gautier V."/>
            <person name="Ament-Velasquez S.L."/>
            <person name="Kruys A."/>
            <person name="Hutchinson M.I."/>
            <person name="Powell A.J."/>
            <person name="Barry K."/>
            <person name="Miller A.N."/>
            <person name="Grigoriev I.V."/>
            <person name="Debuchy R."/>
            <person name="Gladieux P."/>
            <person name="Thoren M.H."/>
            <person name="Johannesson H."/>
        </authorList>
    </citation>
    <scope>NUCLEOTIDE SEQUENCE</scope>
    <source>
        <strain evidence="4">CBS 168.71</strain>
    </source>
</reference>
<feature type="domain" description="INO80 complex subunit 3 N-terminal" evidence="2">
    <location>
        <begin position="32"/>
        <end position="99"/>
    </location>
</feature>
<dbReference type="Proteomes" id="UP001278766">
    <property type="component" value="Unassembled WGS sequence"/>
</dbReference>
<feature type="compositionally biased region" description="Gly residues" evidence="1">
    <location>
        <begin position="323"/>
        <end position="347"/>
    </location>
</feature>
<name>A0AAE0LRN7_9PEZI</name>
<dbReference type="EMBL" id="JAUEPN010000005">
    <property type="protein sequence ID" value="KAK3294978.1"/>
    <property type="molecule type" value="Genomic_DNA"/>
</dbReference>
<dbReference type="InterPro" id="IPR055449">
    <property type="entry name" value="Iec3-like_M"/>
</dbReference>
<sequence length="429" mass="46114">MEVAARSRLDMKVKAEDDSGDVRMTDEKPTYRSWKKKYRKMRIMFDQKMHDGEELHRLEQKALATAKRLAVQKDRLLDLLLDVNNSGQIPPDKQIDLAVDLPSDDTALFLDFDRPSTPPPDQTPAKPYKKLLQEVPHFRFSSAAERFPELLADLEAGRDSPADPAQGQSHPPSFLTADDLDNYIWELDAHLANEDAAAGTGKTDAVPLPTLAPLAHADRPNPKDSQRDFAVRNPTSVYNWLRKHAPKTFLQDGEHDKDGGKEHADEGHGGHGHGAGAGTGRRGKGERAPRGTGSARSKRTSAAHGRATATATESFEDNDDEPGYGGAGGGGGGGAATPGAAGAGSVVGKGKRKRVVDDDPGYRPKGGSSRPTKKKRKSEGAERTPTAKGPRKSEATVWSGHSAASERSSSAKGSRKSEGAAWSGRRDDD</sequence>
<dbReference type="InterPro" id="IPR032742">
    <property type="entry name" value="Iec3_N"/>
</dbReference>
<evidence type="ECO:0000313" key="4">
    <source>
        <dbReference type="EMBL" id="KAK3294978.1"/>
    </source>
</evidence>
<feature type="region of interest" description="Disordered" evidence="1">
    <location>
        <begin position="247"/>
        <end position="429"/>
    </location>
</feature>
<organism evidence="4 5">
    <name type="scientific">Chaetomium fimeti</name>
    <dbReference type="NCBI Taxonomy" id="1854472"/>
    <lineage>
        <taxon>Eukaryota</taxon>
        <taxon>Fungi</taxon>
        <taxon>Dikarya</taxon>
        <taxon>Ascomycota</taxon>
        <taxon>Pezizomycotina</taxon>
        <taxon>Sordariomycetes</taxon>
        <taxon>Sordariomycetidae</taxon>
        <taxon>Sordariales</taxon>
        <taxon>Chaetomiaceae</taxon>
        <taxon>Chaetomium</taxon>
    </lineage>
</organism>
<reference evidence="4" key="1">
    <citation type="journal article" date="2023" name="Mol. Phylogenet. Evol.">
        <title>Genome-scale phylogeny and comparative genomics of the fungal order Sordariales.</title>
        <authorList>
            <person name="Hensen N."/>
            <person name="Bonometti L."/>
            <person name="Westerberg I."/>
            <person name="Brannstrom I.O."/>
            <person name="Guillou S."/>
            <person name="Cros-Aarteil S."/>
            <person name="Calhoun S."/>
            <person name="Haridas S."/>
            <person name="Kuo A."/>
            <person name="Mondo S."/>
            <person name="Pangilinan J."/>
            <person name="Riley R."/>
            <person name="LaButti K."/>
            <person name="Andreopoulos B."/>
            <person name="Lipzen A."/>
            <person name="Chen C."/>
            <person name="Yan M."/>
            <person name="Daum C."/>
            <person name="Ng V."/>
            <person name="Clum A."/>
            <person name="Steindorff A."/>
            <person name="Ohm R.A."/>
            <person name="Martin F."/>
            <person name="Silar P."/>
            <person name="Natvig D.O."/>
            <person name="Lalanne C."/>
            <person name="Gautier V."/>
            <person name="Ament-Velasquez S.L."/>
            <person name="Kruys A."/>
            <person name="Hutchinson M.I."/>
            <person name="Powell A.J."/>
            <person name="Barry K."/>
            <person name="Miller A.N."/>
            <person name="Grigoriev I.V."/>
            <person name="Debuchy R."/>
            <person name="Gladieux P."/>
            <person name="Hiltunen Thoren M."/>
            <person name="Johannesson H."/>
        </authorList>
    </citation>
    <scope>NUCLEOTIDE SEQUENCE</scope>
    <source>
        <strain evidence="4">CBS 168.71</strain>
    </source>
</reference>
<comment type="caution">
    <text evidence="4">The sequence shown here is derived from an EMBL/GenBank/DDBJ whole genome shotgun (WGS) entry which is preliminary data.</text>
</comment>
<proteinExistence type="predicted"/>
<dbReference type="GeneID" id="87838722"/>
<evidence type="ECO:0000256" key="1">
    <source>
        <dbReference type="SAM" id="MobiDB-lite"/>
    </source>
</evidence>
<feature type="compositionally biased region" description="Low complexity" evidence="1">
    <location>
        <begin position="402"/>
        <end position="412"/>
    </location>
</feature>
<accession>A0AAE0LRN7</accession>
<feature type="compositionally biased region" description="Basic and acidic residues" evidence="1">
    <location>
        <begin position="252"/>
        <end position="269"/>
    </location>
</feature>
<keyword evidence="5" id="KW-1185">Reference proteome</keyword>
<gene>
    <name evidence="4" type="ORF">B0H64DRAFT_362732</name>
</gene>
<dbReference type="Pfam" id="PF24244">
    <property type="entry name" value="Iec3-like_M"/>
    <property type="match status" value="1"/>
</dbReference>
<dbReference type="GO" id="GO:0006338">
    <property type="term" value="P:chromatin remodeling"/>
    <property type="evidence" value="ECO:0007669"/>
    <property type="project" value="InterPro"/>
</dbReference>
<dbReference type="GO" id="GO:0031011">
    <property type="term" value="C:Ino80 complex"/>
    <property type="evidence" value="ECO:0007669"/>
    <property type="project" value="InterPro"/>
</dbReference>
<dbReference type="AlphaFoldDB" id="A0AAE0LRN7"/>
<dbReference type="Pfam" id="PF14612">
    <property type="entry name" value="Ino80_Iec3"/>
    <property type="match status" value="1"/>
</dbReference>
<evidence type="ECO:0000259" key="2">
    <source>
        <dbReference type="Pfam" id="PF14612"/>
    </source>
</evidence>